<dbReference type="RefSeq" id="WP_121192921.1">
    <property type="nucleotide sequence ID" value="NZ_RBWV01000010.1"/>
</dbReference>
<organism evidence="1 2">
    <name type="scientific">Motilibacter peucedani</name>
    <dbReference type="NCBI Taxonomy" id="598650"/>
    <lineage>
        <taxon>Bacteria</taxon>
        <taxon>Bacillati</taxon>
        <taxon>Actinomycetota</taxon>
        <taxon>Actinomycetes</taxon>
        <taxon>Motilibacterales</taxon>
        <taxon>Motilibacteraceae</taxon>
        <taxon>Motilibacter</taxon>
    </lineage>
</organism>
<sequence>MATYVVNYNPLRATWGPADRARAVGETARGRRVAERWSTGGRTSGVVPGDRAVLLRQGPGRRGLIGRGTFTSTIYRDAHWDGSPRDANYADILWDVLLDDADVISLEEVRAVAPSVPWNHLQGSGVRVRPPDDVALERLWATFARGPAGE</sequence>
<dbReference type="AlphaFoldDB" id="A0A420XST1"/>
<gene>
    <name evidence="1" type="ORF">CLV35_1648</name>
</gene>
<dbReference type="InParanoid" id="A0A420XST1"/>
<dbReference type="EMBL" id="RBWV01000010">
    <property type="protein sequence ID" value="RKS77943.1"/>
    <property type="molecule type" value="Genomic_DNA"/>
</dbReference>
<accession>A0A420XST1</accession>
<proteinExistence type="predicted"/>
<evidence type="ECO:0000313" key="2">
    <source>
        <dbReference type="Proteomes" id="UP000281955"/>
    </source>
</evidence>
<dbReference type="OrthoDB" id="9802640at2"/>
<reference evidence="1 2" key="1">
    <citation type="submission" date="2018-10" db="EMBL/GenBank/DDBJ databases">
        <title>Genomic Encyclopedia of Archaeal and Bacterial Type Strains, Phase II (KMG-II): from individual species to whole genera.</title>
        <authorList>
            <person name="Goeker M."/>
        </authorList>
    </citation>
    <scope>NUCLEOTIDE SEQUENCE [LARGE SCALE GENOMIC DNA]</scope>
    <source>
        <strain evidence="1 2">RP-AC37</strain>
    </source>
</reference>
<evidence type="ECO:0008006" key="3">
    <source>
        <dbReference type="Google" id="ProtNLM"/>
    </source>
</evidence>
<evidence type="ECO:0000313" key="1">
    <source>
        <dbReference type="EMBL" id="RKS77943.1"/>
    </source>
</evidence>
<protein>
    <recommendedName>
        <fullName evidence="3">EVE domain-containing protein</fullName>
    </recommendedName>
</protein>
<dbReference type="Proteomes" id="UP000281955">
    <property type="component" value="Unassembled WGS sequence"/>
</dbReference>
<name>A0A420XST1_9ACTN</name>
<comment type="caution">
    <text evidence="1">The sequence shown here is derived from an EMBL/GenBank/DDBJ whole genome shotgun (WGS) entry which is preliminary data.</text>
</comment>
<keyword evidence="2" id="KW-1185">Reference proteome</keyword>